<dbReference type="Proteomes" id="UP001348369">
    <property type="component" value="Chromosome"/>
</dbReference>
<protein>
    <submittedName>
        <fullName evidence="1">Uncharacterized protein</fullName>
    </submittedName>
</protein>
<proteinExistence type="predicted"/>
<reference evidence="1" key="1">
    <citation type="submission" date="2022-10" db="EMBL/GenBank/DDBJ databases">
        <title>The complete genomes of actinobacterial strains from the NBC collection.</title>
        <authorList>
            <person name="Joergensen T.S."/>
            <person name="Alvarez Arevalo M."/>
            <person name="Sterndorff E.B."/>
            <person name="Faurdal D."/>
            <person name="Vuksanovic O."/>
            <person name="Mourched A.-S."/>
            <person name="Charusanti P."/>
            <person name="Shaw S."/>
            <person name="Blin K."/>
            <person name="Weber T."/>
        </authorList>
    </citation>
    <scope>NUCLEOTIDE SEQUENCE</scope>
    <source>
        <strain evidence="1">NBC 01771</strain>
    </source>
</reference>
<organism evidence="1 2">
    <name type="scientific">Streptomyces scopuliridis</name>
    <dbReference type="NCBI Taxonomy" id="452529"/>
    <lineage>
        <taxon>Bacteria</taxon>
        <taxon>Bacillati</taxon>
        <taxon>Actinomycetota</taxon>
        <taxon>Actinomycetes</taxon>
        <taxon>Kitasatosporales</taxon>
        <taxon>Streptomycetaceae</taxon>
        <taxon>Streptomyces</taxon>
    </lineage>
</organism>
<sequence>MLQYKEQLQFDGPDDMGAQNISPRAGIIRAYRHFQKEIDAWGYATASLSLTNLEAIELSSIGVARDECARKATFAKRATDQLCDLPDDTVRFLADYIFGWYLSWANDVFDLRYPDFSETKEDRDSWIQALNDARIELHMAVCDMMDLDPKELTFSIDSEGDEEPPAVSIGTLPF</sequence>
<evidence type="ECO:0000313" key="1">
    <source>
        <dbReference type="EMBL" id="WSB98382.1"/>
    </source>
</evidence>
<dbReference type="EMBL" id="CP109109">
    <property type="protein sequence ID" value="WSB98382.1"/>
    <property type="molecule type" value="Genomic_DNA"/>
</dbReference>
<keyword evidence="2" id="KW-1185">Reference proteome</keyword>
<gene>
    <name evidence="1" type="ORF">OG835_16020</name>
</gene>
<evidence type="ECO:0000313" key="2">
    <source>
        <dbReference type="Proteomes" id="UP001348369"/>
    </source>
</evidence>
<accession>A0ACD4ZJ99</accession>
<name>A0ACD4ZJ99_9ACTN</name>